<name>A0A6A6HQQ8_9PLEO</name>
<dbReference type="EMBL" id="ML987219">
    <property type="protein sequence ID" value="KAF2240347.1"/>
    <property type="molecule type" value="Genomic_DNA"/>
</dbReference>
<accession>A0A6A6HQQ8</accession>
<organism evidence="2 3">
    <name type="scientific">Trematosphaeria pertusa</name>
    <dbReference type="NCBI Taxonomy" id="390896"/>
    <lineage>
        <taxon>Eukaryota</taxon>
        <taxon>Fungi</taxon>
        <taxon>Dikarya</taxon>
        <taxon>Ascomycota</taxon>
        <taxon>Pezizomycotina</taxon>
        <taxon>Dothideomycetes</taxon>
        <taxon>Pleosporomycetidae</taxon>
        <taxon>Pleosporales</taxon>
        <taxon>Massarineae</taxon>
        <taxon>Trematosphaeriaceae</taxon>
        <taxon>Trematosphaeria</taxon>
    </lineage>
</organism>
<dbReference type="AlphaFoldDB" id="A0A6A6HQQ8"/>
<feature type="region of interest" description="Disordered" evidence="1">
    <location>
        <begin position="1"/>
        <end position="24"/>
    </location>
</feature>
<dbReference type="Proteomes" id="UP000800094">
    <property type="component" value="Unassembled WGS sequence"/>
</dbReference>
<dbReference type="GeneID" id="54580694"/>
<keyword evidence="3" id="KW-1185">Reference proteome</keyword>
<evidence type="ECO:0000313" key="3">
    <source>
        <dbReference type="Proteomes" id="UP000800094"/>
    </source>
</evidence>
<proteinExistence type="predicted"/>
<evidence type="ECO:0000256" key="1">
    <source>
        <dbReference type="SAM" id="MobiDB-lite"/>
    </source>
</evidence>
<evidence type="ECO:0000313" key="2">
    <source>
        <dbReference type="EMBL" id="KAF2240347.1"/>
    </source>
</evidence>
<reference evidence="2" key="1">
    <citation type="journal article" date="2020" name="Stud. Mycol.">
        <title>101 Dothideomycetes genomes: a test case for predicting lifestyles and emergence of pathogens.</title>
        <authorList>
            <person name="Haridas S."/>
            <person name="Albert R."/>
            <person name="Binder M."/>
            <person name="Bloem J."/>
            <person name="Labutti K."/>
            <person name="Salamov A."/>
            <person name="Andreopoulos B."/>
            <person name="Baker S."/>
            <person name="Barry K."/>
            <person name="Bills G."/>
            <person name="Bluhm B."/>
            <person name="Cannon C."/>
            <person name="Castanera R."/>
            <person name="Culley D."/>
            <person name="Daum C."/>
            <person name="Ezra D."/>
            <person name="Gonzalez J."/>
            <person name="Henrissat B."/>
            <person name="Kuo A."/>
            <person name="Liang C."/>
            <person name="Lipzen A."/>
            <person name="Lutzoni F."/>
            <person name="Magnuson J."/>
            <person name="Mondo S."/>
            <person name="Nolan M."/>
            <person name="Ohm R."/>
            <person name="Pangilinan J."/>
            <person name="Park H.-J."/>
            <person name="Ramirez L."/>
            <person name="Alfaro M."/>
            <person name="Sun H."/>
            <person name="Tritt A."/>
            <person name="Yoshinaga Y."/>
            <person name="Zwiers L.-H."/>
            <person name="Turgeon B."/>
            <person name="Goodwin S."/>
            <person name="Spatafora J."/>
            <person name="Crous P."/>
            <person name="Grigoriev I."/>
        </authorList>
    </citation>
    <scope>NUCLEOTIDE SEQUENCE</scope>
    <source>
        <strain evidence="2">CBS 122368</strain>
    </source>
</reference>
<gene>
    <name evidence="2" type="ORF">BU26DRAFT_512322</name>
</gene>
<dbReference type="RefSeq" id="XP_033675351.1">
    <property type="nucleotide sequence ID" value="XM_033827364.1"/>
</dbReference>
<feature type="compositionally biased region" description="Acidic residues" evidence="1">
    <location>
        <begin position="1"/>
        <end position="13"/>
    </location>
</feature>
<protein>
    <submittedName>
        <fullName evidence="2">Uncharacterized protein</fullName>
    </submittedName>
</protein>
<sequence length="158" mass="18292">MSTVTEIEDESQDAPDSNVSPSRCPLREPEHIVEFKREHNRSFYLIHWRQSILTGEMLNTSTGEANLLTEAYMIRPHSTEEGYSSPGRIDETCIYDVLWYDTWLPSWRPCIITETFDRFPTGPVGSEFLEKGMVNRNIDWLLKSISFEVEYPSGKNVP</sequence>